<accession>A0A3S8ZNF3</accession>
<reference evidence="2 3" key="1">
    <citation type="submission" date="2018-12" db="EMBL/GenBank/DDBJ databases">
        <title>Complete genome sequence of Iodobacter sp. H11R3.</title>
        <authorList>
            <person name="Bae J.-W."/>
        </authorList>
    </citation>
    <scope>NUCLEOTIDE SEQUENCE [LARGE SCALE GENOMIC DNA]</scope>
    <source>
        <strain evidence="2 3">H11R3</strain>
    </source>
</reference>
<feature type="chain" id="PRO_5019461832" evidence="1">
    <location>
        <begin position="20"/>
        <end position="226"/>
    </location>
</feature>
<name>A0A3S8ZNF3_9NEIS</name>
<evidence type="ECO:0000256" key="1">
    <source>
        <dbReference type="SAM" id="SignalP"/>
    </source>
</evidence>
<keyword evidence="3" id="KW-1185">Reference proteome</keyword>
<dbReference type="EMBL" id="CP034433">
    <property type="protein sequence ID" value="AZN35068.1"/>
    <property type="molecule type" value="Genomic_DNA"/>
</dbReference>
<protein>
    <submittedName>
        <fullName evidence="2">Uncharacterized protein</fullName>
    </submittedName>
</protein>
<dbReference type="OrthoDB" id="9812708at2"/>
<gene>
    <name evidence="2" type="ORF">EJO50_00325</name>
</gene>
<dbReference type="KEGG" id="iod:EJO50_00325"/>
<evidence type="ECO:0000313" key="2">
    <source>
        <dbReference type="EMBL" id="AZN35068.1"/>
    </source>
</evidence>
<organism evidence="2 3">
    <name type="scientific">Iodobacter ciconiae</name>
    <dbReference type="NCBI Taxonomy" id="2496266"/>
    <lineage>
        <taxon>Bacteria</taxon>
        <taxon>Pseudomonadati</taxon>
        <taxon>Pseudomonadota</taxon>
        <taxon>Betaproteobacteria</taxon>
        <taxon>Neisseriales</taxon>
        <taxon>Chitinibacteraceae</taxon>
        <taxon>Iodobacter</taxon>
    </lineage>
</organism>
<sequence length="226" mass="24893">MKTIITTLMFSCLAHGAFAESKAAESLPGHYYLQGAHEVGSELLLSKDGKFQWMLSYGSVDKYAQGTWQVDKGSVLLLSTPPNENPEFRLFTEDEMRIRKPATAGIWVAIVGVPSVGPTPGVEVKFESKSGKTLTAVNAANGEAIVNMPASEEWARAGLRGVKSKKDWQWFVIPAERKKDRVAAFANKDESQARPSAFEKLQFKIEDKGLRISDPKAMPQGLYSKQ</sequence>
<dbReference type="RefSeq" id="WP_125971044.1">
    <property type="nucleotide sequence ID" value="NZ_CP034433.1"/>
</dbReference>
<feature type="signal peptide" evidence="1">
    <location>
        <begin position="1"/>
        <end position="19"/>
    </location>
</feature>
<proteinExistence type="predicted"/>
<keyword evidence="1" id="KW-0732">Signal</keyword>
<evidence type="ECO:0000313" key="3">
    <source>
        <dbReference type="Proteomes" id="UP000282438"/>
    </source>
</evidence>
<dbReference type="AlphaFoldDB" id="A0A3S8ZNF3"/>
<dbReference type="Proteomes" id="UP000282438">
    <property type="component" value="Chromosome"/>
</dbReference>